<organism evidence="5 7">
    <name type="scientific">Bosea thiooxidans</name>
    <dbReference type="NCBI Taxonomy" id="53254"/>
    <lineage>
        <taxon>Bacteria</taxon>
        <taxon>Pseudomonadati</taxon>
        <taxon>Pseudomonadota</taxon>
        <taxon>Alphaproteobacteria</taxon>
        <taxon>Hyphomicrobiales</taxon>
        <taxon>Boseaceae</taxon>
        <taxon>Bosea</taxon>
    </lineage>
</organism>
<dbReference type="GO" id="GO:0003700">
    <property type="term" value="F:DNA-binding transcription factor activity"/>
    <property type="evidence" value="ECO:0007669"/>
    <property type="project" value="InterPro"/>
</dbReference>
<dbReference type="EMBL" id="LMAR01000042">
    <property type="protein sequence ID" value="KQK30179.1"/>
    <property type="molecule type" value="Genomic_DNA"/>
</dbReference>
<dbReference type="InterPro" id="IPR000524">
    <property type="entry name" value="Tscrpt_reg_HTH_GntR"/>
</dbReference>
<feature type="domain" description="HTH gntR-type" evidence="4">
    <location>
        <begin position="11"/>
        <end position="79"/>
    </location>
</feature>
<keyword evidence="7" id="KW-1185">Reference proteome</keyword>
<dbReference type="PROSITE" id="PS50949">
    <property type="entry name" value="HTH_GNTR"/>
    <property type="match status" value="1"/>
</dbReference>
<dbReference type="InterPro" id="IPR011711">
    <property type="entry name" value="GntR_C"/>
</dbReference>
<evidence type="ECO:0000259" key="4">
    <source>
        <dbReference type="PROSITE" id="PS50949"/>
    </source>
</evidence>
<dbReference type="SMART" id="SM00345">
    <property type="entry name" value="HTH_GNTR"/>
    <property type="match status" value="1"/>
</dbReference>
<keyword evidence="1" id="KW-0805">Transcription regulation</keyword>
<dbReference type="PRINTS" id="PR00035">
    <property type="entry name" value="HTHGNTR"/>
</dbReference>
<dbReference type="EMBL" id="FUYX01000015">
    <property type="protein sequence ID" value="SKC11294.1"/>
    <property type="molecule type" value="Genomic_DNA"/>
</dbReference>
<dbReference type="Pfam" id="PF07729">
    <property type="entry name" value="FCD"/>
    <property type="match status" value="1"/>
</dbReference>
<accession>A0A0Q3KKT0</accession>
<evidence type="ECO:0000313" key="5">
    <source>
        <dbReference type="EMBL" id="KQK30179.1"/>
    </source>
</evidence>
<keyword evidence="3" id="KW-0804">Transcription</keyword>
<dbReference type="STRING" id="53254.SAMN05660750_04333"/>
<dbReference type="InterPro" id="IPR036388">
    <property type="entry name" value="WH-like_DNA-bd_sf"/>
</dbReference>
<dbReference type="PANTHER" id="PTHR43537:SF5">
    <property type="entry name" value="UXU OPERON TRANSCRIPTIONAL REGULATOR"/>
    <property type="match status" value="1"/>
</dbReference>
<dbReference type="AlphaFoldDB" id="A0A0Q3KKT0"/>
<dbReference type="SUPFAM" id="SSF48008">
    <property type="entry name" value="GntR ligand-binding domain-like"/>
    <property type="match status" value="1"/>
</dbReference>
<dbReference type="CDD" id="cd07377">
    <property type="entry name" value="WHTH_GntR"/>
    <property type="match status" value="1"/>
</dbReference>
<sequence>MTTTTPGKTAQTLVVQVRDAIRASIQDGSFKPGDRLPTEAQMTIQHGVSRTVIREAIVMLKAAGLVDPRRGSGVFVLDPPPEHHRPFANIDYERIPSVLELMELRAPVEIEAAGLAAQRRSPAQEEAMLTALAALEKCIERGEAAVEADFALHVAIAEATNNSRFVEILKAMGRELIPRGSLSTSSGEKSDKVYLEQINREHSNIITAICEGNVEGARSAMSAHLNGSMQRYREIIRRR</sequence>
<dbReference type="GO" id="GO:0003677">
    <property type="term" value="F:DNA binding"/>
    <property type="evidence" value="ECO:0007669"/>
    <property type="project" value="UniProtKB-KW"/>
</dbReference>
<name>A0A0Q3KKT0_9HYPH</name>
<dbReference type="PANTHER" id="PTHR43537">
    <property type="entry name" value="TRANSCRIPTIONAL REGULATOR, GNTR FAMILY"/>
    <property type="match status" value="1"/>
</dbReference>
<dbReference type="RefSeq" id="WP_055728581.1">
    <property type="nucleotide sequence ID" value="NZ_FUYX01000015.1"/>
</dbReference>
<dbReference type="Pfam" id="PF00392">
    <property type="entry name" value="GntR"/>
    <property type="match status" value="1"/>
</dbReference>
<dbReference type="OrthoDB" id="9805385at2"/>
<evidence type="ECO:0000313" key="8">
    <source>
        <dbReference type="Proteomes" id="UP000190130"/>
    </source>
</evidence>
<dbReference type="InterPro" id="IPR036390">
    <property type="entry name" value="WH_DNA-bd_sf"/>
</dbReference>
<evidence type="ECO:0000313" key="7">
    <source>
        <dbReference type="Proteomes" id="UP000051562"/>
    </source>
</evidence>
<reference evidence="5 7" key="1">
    <citation type="submission" date="2015-10" db="EMBL/GenBank/DDBJ databases">
        <title>Draft genome of Bosea thiooxidans.</title>
        <authorList>
            <person name="Wang X."/>
        </authorList>
    </citation>
    <scope>NUCLEOTIDE SEQUENCE [LARGE SCALE GENOMIC DNA]</scope>
    <source>
        <strain evidence="5 7">CGMCC 9174</strain>
    </source>
</reference>
<dbReference type="InterPro" id="IPR008920">
    <property type="entry name" value="TF_FadR/GntR_C"/>
</dbReference>
<dbReference type="Gene3D" id="1.20.120.530">
    <property type="entry name" value="GntR ligand-binding domain-like"/>
    <property type="match status" value="1"/>
</dbReference>
<proteinExistence type="predicted"/>
<protein>
    <submittedName>
        <fullName evidence="6">DNA-binding transcriptional regulator, FadR family</fullName>
    </submittedName>
    <submittedName>
        <fullName evidence="5">GntR family transcriptional regulator</fullName>
    </submittedName>
</protein>
<dbReference type="SMART" id="SM00895">
    <property type="entry name" value="FCD"/>
    <property type="match status" value="1"/>
</dbReference>
<dbReference type="Gene3D" id="1.10.10.10">
    <property type="entry name" value="Winged helix-like DNA-binding domain superfamily/Winged helix DNA-binding domain"/>
    <property type="match status" value="1"/>
</dbReference>
<gene>
    <name evidence="5" type="ORF">ARD30_15110</name>
    <name evidence="6" type="ORF">SAMN05660750_04333</name>
</gene>
<dbReference type="SUPFAM" id="SSF46785">
    <property type="entry name" value="Winged helix' DNA-binding domain"/>
    <property type="match status" value="1"/>
</dbReference>
<dbReference type="Proteomes" id="UP000190130">
    <property type="component" value="Unassembled WGS sequence"/>
</dbReference>
<evidence type="ECO:0000256" key="1">
    <source>
        <dbReference type="ARBA" id="ARBA00023015"/>
    </source>
</evidence>
<dbReference type="Proteomes" id="UP000051562">
    <property type="component" value="Unassembled WGS sequence"/>
</dbReference>
<evidence type="ECO:0000256" key="3">
    <source>
        <dbReference type="ARBA" id="ARBA00023163"/>
    </source>
</evidence>
<evidence type="ECO:0000313" key="6">
    <source>
        <dbReference type="EMBL" id="SKC11294.1"/>
    </source>
</evidence>
<reference evidence="6 8" key="2">
    <citation type="submission" date="2017-02" db="EMBL/GenBank/DDBJ databases">
        <authorList>
            <person name="Peterson S.W."/>
        </authorList>
    </citation>
    <scope>NUCLEOTIDE SEQUENCE [LARGE SCALE GENOMIC DNA]</scope>
    <source>
        <strain evidence="6 8">DSM 9653</strain>
    </source>
</reference>
<evidence type="ECO:0000256" key="2">
    <source>
        <dbReference type="ARBA" id="ARBA00023125"/>
    </source>
</evidence>
<keyword evidence="2 6" id="KW-0238">DNA-binding</keyword>